<dbReference type="EMBL" id="OU015566">
    <property type="protein sequence ID" value="CAG5102727.1"/>
    <property type="molecule type" value="Genomic_DNA"/>
</dbReference>
<gene>
    <name evidence="1" type="ORF">OKIOD_LOCUS9202</name>
</gene>
<accession>A0ABN7SJU5</accession>
<organism evidence="1 2">
    <name type="scientific">Oikopleura dioica</name>
    <name type="common">Tunicate</name>
    <dbReference type="NCBI Taxonomy" id="34765"/>
    <lineage>
        <taxon>Eukaryota</taxon>
        <taxon>Metazoa</taxon>
        <taxon>Chordata</taxon>
        <taxon>Tunicata</taxon>
        <taxon>Appendicularia</taxon>
        <taxon>Copelata</taxon>
        <taxon>Oikopleuridae</taxon>
        <taxon>Oikopleura</taxon>
    </lineage>
</organism>
<protein>
    <submittedName>
        <fullName evidence="1">Oidioi.mRNA.OKI2018_I69.chr1.g437.t1.cds</fullName>
    </submittedName>
</protein>
<proteinExistence type="predicted"/>
<reference evidence="1 2" key="1">
    <citation type="submission" date="2021-04" db="EMBL/GenBank/DDBJ databases">
        <authorList>
            <person name="Bliznina A."/>
        </authorList>
    </citation>
    <scope>NUCLEOTIDE SEQUENCE [LARGE SCALE GENOMIC DNA]</scope>
</reference>
<keyword evidence="2" id="KW-1185">Reference proteome</keyword>
<evidence type="ECO:0000313" key="2">
    <source>
        <dbReference type="Proteomes" id="UP001158576"/>
    </source>
</evidence>
<name>A0ABN7SJU5_OIKDI</name>
<dbReference type="Proteomes" id="UP001158576">
    <property type="component" value="Chromosome 1"/>
</dbReference>
<sequence length="101" mass="12086">MQTFTNISRMFVNTVRLTYICASDEMMLLEHWIPDHCRRLTKIKKLLNEPLWKAALLGGNKYEKPTRKAIKMVHDLEKTLHIHYRVAVERYYFTSIDTPFD</sequence>
<evidence type="ECO:0000313" key="1">
    <source>
        <dbReference type="EMBL" id="CAG5102727.1"/>
    </source>
</evidence>